<gene>
    <name evidence="1" type="ORF">GBAR_LOCUS29095</name>
</gene>
<evidence type="ECO:0000313" key="1">
    <source>
        <dbReference type="EMBL" id="CAI8053194.1"/>
    </source>
</evidence>
<accession>A0AA35TSY8</accession>
<name>A0AA35TSY8_GEOBA</name>
<sequence>IAEPLVHELFLPSSSSPLYSSVSFLHLSSSQALNCSPDSSCIVLKVATTSVQRCLRGMVAWRLLDSPTPRPFF</sequence>
<dbReference type="EMBL" id="CASHTH010004076">
    <property type="protein sequence ID" value="CAI8053194.1"/>
    <property type="molecule type" value="Genomic_DNA"/>
</dbReference>
<proteinExistence type="predicted"/>
<feature type="non-terminal residue" evidence="1">
    <location>
        <position position="1"/>
    </location>
</feature>
<keyword evidence="2" id="KW-1185">Reference proteome</keyword>
<dbReference type="Proteomes" id="UP001174909">
    <property type="component" value="Unassembled WGS sequence"/>
</dbReference>
<reference evidence="1" key="1">
    <citation type="submission" date="2023-03" db="EMBL/GenBank/DDBJ databases">
        <authorList>
            <person name="Steffen K."/>
            <person name="Cardenas P."/>
        </authorList>
    </citation>
    <scope>NUCLEOTIDE SEQUENCE</scope>
</reference>
<comment type="caution">
    <text evidence="1">The sequence shown here is derived from an EMBL/GenBank/DDBJ whole genome shotgun (WGS) entry which is preliminary data.</text>
</comment>
<protein>
    <submittedName>
        <fullName evidence="1">Uncharacterized protein</fullName>
    </submittedName>
</protein>
<evidence type="ECO:0000313" key="2">
    <source>
        <dbReference type="Proteomes" id="UP001174909"/>
    </source>
</evidence>
<organism evidence="1 2">
    <name type="scientific">Geodia barretti</name>
    <name type="common">Barrett's horny sponge</name>
    <dbReference type="NCBI Taxonomy" id="519541"/>
    <lineage>
        <taxon>Eukaryota</taxon>
        <taxon>Metazoa</taxon>
        <taxon>Porifera</taxon>
        <taxon>Demospongiae</taxon>
        <taxon>Heteroscleromorpha</taxon>
        <taxon>Tetractinellida</taxon>
        <taxon>Astrophorina</taxon>
        <taxon>Geodiidae</taxon>
        <taxon>Geodia</taxon>
    </lineage>
</organism>
<dbReference type="AlphaFoldDB" id="A0AA35TSY8"/>